<feature type="region of interest" description="Disordered" evidence="1">
    <location>
        <begin position="126"/>
        <end position="184"/>
    </location>
</feature>
<protein>
    <submittedName>
        <fullName evidence="2">Uncharacterized protein</fullName>
    </submittedName>
</protein>
<evidence type="ECO:0000313" key="2">
    <source>
        <dbReference type="EMBL" id="KAJ0394565.1"/>
    </source>
</evidence>
<comment type="caution">
    <text evidence="2">The sequence shown here is derived from an EMBL/GenBank/DDBJ whole genome shotgun (WGS) entry which is preliminary data.</text>
</comment>
<accession>A0AAD5LWE9</accession>
<name>A0AAD5LWE9_PYTIN</name>
<organism evidence="2 3">
    <name type="scientific">Pythium insidiosum</name>
    <name type="common">Pythiosis disease agent</name>
    <dbReference type="NCBI Taxonomy" id="114742"/>
    <lineage>
        <taxon>Eukaryota</taxon>
        <taxon>Sar</taxon>
        <taxon>Stramenopiles</taxon>
        <taxon>Oomycota</taxon>
        <taxon>Peronosporomycetes</taxon>
        <taxon>Pythiales</taxon>
        <taxon>Pythiaceae</taxon>
        <taxon>Pythium</taxon>
    </lineage>
</organism>
<reference evidence="2" key="1">
    <citation type="submission" date="2021-12" db="EMBL/GenBank/DDBJ databases">
        <title>Prjna785345.</title>
        <authorList>
            <person name="Rujirawat T."/>
            <person name="Krajaejun T."/>
        </authorList>
    </citation>
    <scope>NUCLEOTIDE SEQUENCE</scope>
    <source>
        <strain evidence="2">Pi057C3</strain>
    </source>
</reference>
<sequence length="299" mass="33038">MLDDNHGPPRRPPSHPHSSSLSSQPPRGQDAASSFAVDDDGLQELLDMFDTTHVLMGMPDQDHHGQSQAHQLPPPSADALPTLPLDLYPHPHPHPLSSASTASSTPSSTSDHFISATAAMFPSPSISFSSSDDASEDDKKKPTLLALAPPPPSSNSSSPLTDSSDMAKQQRVERQRAERRNAELKGTLEDQLKVARSLEKVLLKRPTATNLNFLYQTVENMLVEEATRLRLCRNILRPLKAFMSPYLFKLTRVPANWISEEAFEDDWESFCSSDLVLGLTPSGFLIGFFYMVRNHEVRS</sequence>
<feature type="compositionally biased region" description="Low complexity" evidence="1">
    <location>
        <begin position="95"/>
        <end position="111"/>
    </location>
</feature>
<feature type="region of interest" description="Disordered" evidence="1">
    <location>
        <begin position="56"/>
        <end position="111"/>
    </location>
</feature>
<evidence type="ECO:0000256" key="1">
    <source>
        <dbReference type="SAM" id="MobiDB-lite"/>
    </source>
</evidence>
<gene>
    <name evidence="2" type="ORF">P43SY_004721</name>
</gene>
<feature type="compositionally biased region" description="Basic and acidic residues" evidence="1">
    <location>
        <begin position="168"/>
        <end position="184"/>
    </location>
</feature>
<dbReference type="EMBL" id="JAKCXM010000400">
    <property type="protein sequence ID" value="KAJ0394565.1"/>
    <property type="molecule type" value="Genomic_DNA"/>
</dbReference>
<feature type="compositionally biased region" description="Low complexity" evidence="1">
    <location>
        <begin position="16"/>
        <end position="27"/>
    </location>
</feature>
<proteinExistence type="predicted"/>
<dbReference type="AlphaFoldDB" id="A0AAD5LWE9"/>
<keyword evidence="3" id="KW-1185">Reference proteome</keyword>
<feature type="region of interest" description="Disordered" evidence="1">
    <location>
        <begin position="1"/>
        <end position="39"/>
    </location>
</feature>
<feature type="compositionally biased region" description="Low complexity" evidence="1">
    <location>
        <begin position="154"/>
        <end position="167"/>
    </location>
</feature>
<evidence type="ECO:0000313" key="3">
    <source>
        <dbReference type="Proteomes" id="UP001209570"/>
    </source>
</evidence>
<dbReference type="Proteomes" id="UP001209570">
    <property type="component" value="Unassembled WGS sequence"/>
</dbReference>